<feature type="repeat" description="ARM" evidence="3">
    <location>
        <begin position="81"/>
        <end position="123"/>
    </location>
</feature>
<name>A0ABQ8ILT5_9ROSI</name>
<keyword evidence="6" id="KW-1185">Reference proteome</keyword>
<feature type="repeat" description="ARM" evidence="3">
    <location>
        <begin position="180"/>
        <end position="224"/>
    </location>
</feature>
<evidence type="ECO:0000256" key="3">
    <source>
        <dbReference type="PROSITE-ProRule" id="PRU00259"/>
    </source>
</evidence>
<dbReference type="Pfam" id="PF00514">
    <property type="entry name" value="Arm"/>
    <property type="match status" value="1"/>
</dbReference>
<evidence type="ECO:0000256" key="2">
    <source>
        <dbReference type="ARBA" id="ARBA00022786"/>
    </source>
</evidence>
<accession>A0ABQ8ILT5</accession>
<dbReference type="SUPFAM" id="SSF48371">
    <property type="entry name" value="ARM repeat"/>
    <property type="match status" value="1"/>
</dbReference>
<dbReference type="InterPro" id="IPR011989">
    <property type="entry name" value="ARM-like"/>
</dbReference>
<dbReference type="EMBL" id="JAFEMO010000001">
    <property type="protein sequence ID" value="KAH7577299.1"/>
    <property type="molecule type" value="Genomic_DNA"/>
</dbReference>
<comment type="caution">
    <text evidence="5">The sequence shown here is derived from an EMBL/GenBank/DDBJ whole genome shotgun (WGS) entry which is preliminary data.</text>
</comment>
<reference evidence="5 6" key="1">
    <citation type="submission" date="2021-02" db="EMBL/GenBank/DDBJ databases">
        <title>Plant Genome Project.</title>
        <authorList>
            <person name="Zhang R.-G."/>
        </authorList>
    </citation>
    <scope>NUCLEOTIDE SEQUENCE [LARGE SCALE GENOMIC DNA]</scope>
    <source>
        <tissue evidence="5">Leaves</tissue>
    </source>
</reference>
<evidence type="ECO:0000313" key="6">
    <source>
        <dbReference type="Proteomes" id="UP000827721"/>
    </source>
</evidence>
<protein>
    <recommendedName>
        <fullName evidence="4">U-box domain-containing protein</fullName>
    </recommendedName>
</protein>
<proteinExistence type="predicted"/>
<feature type="repeat" description="ARM" evidence="3">
    <location>
        <begin position="39"/>
        <end position="81"/>
    </location>
</feature>
<dbReference type="Proteomes" id="UP000827721">
    <property type="component" value="Unassembled WGS sequence"/>
</dbReference>
<evidence type="ECO:0000313" key="5">
    <source>
        <dbReference type="EMBL" id="KAH7577299.1"/>
    </source>
</evidence>
<dbReference type="InterPro" id="IPR058678">
    <property type="entry name" value="ARM_PUB"/>
</dbReference>
<dbReference type="SMART" id="SM00185">
    <property type="entry name" value="ARM"/>
    <property type="match status" value="5"/>
</dbReference>
<dbReference type="InterPro" id="IPR016024">
    <property type="entry name" value="ARM-type_fold"/>
</dbReference>
<sequence>MEEMLLDGLFNGDRQVQIQSASQLSKLSSRQRQKLVERGIIAPLVSMLRSQDYEAIEAALLSLLSLAFGSERNKIRIVKSGVVPVLLQLLQCQSETLIELAVAAMLILSSCKANKLVIASSGTIQLLVEILNGDYVSDNNNDNKDNSNSIISVQAKLDAIATLHNLTTCHQVIPSIVSSGLTYILLHLVHNSEKSSELPEKAISLLENIVSLSENALQEVAATGGAIRALVEVIEEGSSQCKEHAVAILLLICRNRRDKHRVLILREGVMPGLLQLSVDGTWRAKNMARELLLLLRDCSKYSSRSKQSKNELMEQIMEEIDAEGERVSGTTLRLVEEMIAKLTT</sequence>
<keyword evidence="1" id="KW-0677">Repeat</keyword>
<evidence type="ECO:0000259" key="4">
    <source>
        <dbReference type="Pfam" id="PF25598"/>
    </source>
</evidence>
<evidence type="ECO:0000256" key="1">
    <source>
        <dbReference type="ARBA" id="ARBA00022737"/>
    </source>
</evidence>
<dbReference type="PROSITE" id="PS50176">
    <property type="entry name" value="ARM_REPEAT"/>
    <property type="match status" value="3"/>
</dbReference>
<feature type="domain" description="U-box" evidence="4">
    <location>
        <begin position="159"/>
        <end position="303"/>
    </location>
</feature>
<dbReference type="InterPro" id="IPR000225">
    <property type="entry name" value="Armadillo"/>
</dbReference>
<dbReference type="Gene3D" id="1.25.10.10">
    <property type="entry name" value="Leucine-rich Repeat Variant"/>
    <property type="match status" value="2"/>
</dbReference>
<dbReference type="Pfam" id="PF25598">
    <property type="entry name" value="ARM_PUB"/>
    <property type="match status" value="1"/>
</dbReference>
<dbReference type="PANTHER" id="PTHR23315">
    <property type="entry name" value="U BOX DOMAIN-CONTAINING"/>
    <property type="match status" value="1"/>
</dbReference>
<dbReference type="PANTHER" id="PTHR23315:SF120">
    <property type="entry name" value="ARM REPEAT SUPERFAMILY PROTEIN"/>
    <property type="match status" value="1"/>
</dbReference>
<organism evidence="5 6">
    <name type="scientific">Xanthoceras sorbifolium</name>
    <dbReference type="NCBI Taxonomy" id="99658"/>
    <lineage>
        <taxon>Eukaryota</taxon>
        <taxon>Viridiplantae</taxon>
        <taxon>Streptophyta</taxon>
        <taxon>Embryophyta</taxon>
        <taxon>Tracheophyta</taxon>
        <taxon>Spermatophyta</taxon>
        <taxon>Magnoliopsida</taxon>
        <taxon>eudicotyledons</taxon>
        <taxon>Gunneridae</taxon>
        <taxon>Pentapetalae</taxon>
        <taxon>rosids</taxon>
        <taxon>malvids</taxon>
        <taxon>Sapindales</taxon>
        <taxon>Sapindaceae</taxon>
        <taxon>Xanthoceroideae</taxon>
        <taxon>Xanthoceras</taxon>
    </lineage>
</organism>
<keyword evidence="2" id="KW-0833">Ubl conjugation pathway</keyword>
<gene>
    <name evidence="5" type="ORF">JRO89_XS01G0233300</name>
</gene>